<sequence length="97" mass="10827">MVLVFSSFSPTARDCAAALTKVVQFSRSRKRKHTAVFVCTSYKSASEVRRRATLFTCRDVSSKAMSIMNSFVNDIFEPISAGLSRTAHYNKRSLPAQ</sequence>
<dbReference type="GO" id="GO:0030527">
    <property type="term" value="F:structural constituent of chromatin"/>
    <property type="evidence" value="ECO:0007669"/>
    <property type="project" value="InterPro"/>
</dbReference>
<reference evidence="2" key="1">
    <citation type="submission" date="2025-08" db="UniProtKB">
        <authorList>
            <consortium name="Ensembl"/>
        </authorList>
    </citation>
    <scope>IDENTIFICATION</scope>
</reference>
<dbReference type="InterPro" id="IPR000558">
    <property type="entry name" value="Histone_H2B"/>
</dbReference>
<dbReference type="InParanoid" id="A0A3Q3L380"/>
<keyword evidence="3" id="KW-1185">Reference proteome</keyword>
<dbReference type="GO" id="GO:0000786">
    <property type="term" value="C:nucleosome"/>
    <property type="evidence" value="ECO:0007669"/>
    <property type="project" value="InterPro"/>
</dbReference>
<dbReference type="PRINTS" id="PR00621">
    <property type="entry name" value="HISTONEH2B"/>
</dbReference>
<dbReference type="GO" id="GO:0046982">
    <property type="term" value="F:protein heterodimerization activity"/>
    <property type="evidence" value="ECO:0007669"/>
    <property type="project" value="InterPro"/>
</dbReference>
<dbReference type="Gene3D" id="1.10.20.10">
    <property type="entry name" value="Histone, subunit A"/>
    <property type="match status" value="1"/>
</dbReference>
<evidence type="ECO:0000313" key="2">
    <source>
        <dbReference type="Ensembl" id="ENSMAMP00000003996.2"/>
    </source>
</evidence>
<dbReference type="PANTHER" id="PTHR23428">
    <property type="entry name" value="HISTONE H2B"/>
    <property type="match status" value="1"/>
</dbReference>
<dbReference type="AlphaFoldDB" id="A0A3Q3L380"/>
<reference evidence="2" key="2">
    <citation type="submission" date="2025-09" db="UniProtKB">
        <authorList>
            <consortium name="Ensembl"/>
        </authorList>
    </citation>
    <scope>IDENTIFICATION</scope>
</reference>
<evidence type="ECO:0000313" key="3">
    <source>
        <dbReference type="Proteomes" id="UP000261640"/>
    </source>
</evidence>
<accession>A0A3Q3L380</accession>
<name>A0A3Q3L380_9TELE</name>
<comment type="similarity">
    <text evidence="1">Belongs to the histone H2B family.</text>
</comment>
<organism evidence="2 3">
    <name type="scientific">Mastacembelus armatus</name>
    <name type="common">zig-zag eel</name>
    <dbReference type="NCBI Taxonomy" id="205130"/>
    <lineage>
        <taxon>Eukaryota</taxon>
        <taxon>Metazoa</taxon>
        <taxon>Chordata</taxon>
        <taxon>Craniata</taxon>
        <taxon>Vertebrata</taxon>
        <taxon>Euteleostomi</taxon>
        <taxon>Actinopterygii</taxon>
        <taxon>Neopterygii</taxon>
        <taxon>Teleostei</taxon>
        <taxon>Neoteleostei</taxon>
        <taxon>Acanthomorphata</taxon>
        <taxon>Anabantaria</taxon>
        <taxon>Synbranchiformes</taxon>
        <taxon>Mastacembelidae</taxon>
        <taxon>Mastacembelus</taxon>
    </lineage>
</organism>
<protein>
    <submittedName>
        <fullName evidence="2">Uncharacterized protein</fullName>
    </submittedName>
</protein>
<dbReference type="STRING" id="205130.ENSMAMP00000003996"/>
<proteinExistence type="inferred from homology"/>
<evidence type="ECO:0000256" key="1">
    <source>
        <dbReference type="ARBA" id="ARBA00006846"/>
    </source>
</evidence>
<dbReference type="InterPro" id="IPR009072">
    <property type="entry name" value="Histone-fold"/>
</dbReference>
<dbReference type="Proteomes" id="UP000261640">
    <property type="component" value="Unplaced"/>
</dbReference>
<dbReference type="SUPFAM" id="SSF47113">
    <property type="entry name" value="Histone-fold"/>
    <property type="match status" value="1"/>
</dbReference>
<dbReference type="Ensembl" id="ENSMAMT00000004090.2">
    <property type="protein sequence ID" value="ENSMAMP00000003996.2"/>
    <property type="gene ID" value="ENSMAMG00000002717.2"/>
</dbReference>
<dbReference type="GO" id="GO:0003677">
    <property type="term" value="F:DNA binding"/>
    <property type="evidence" value="ECO:0007669"/>
    <property type="project" value="InterPro"/>
</dbReference>